<name>A0ABD1TQN0_9LAMI</name>
<reference evidence="3" key="1">
    <citation type="submission" date="2024-07" db="EMBL/GenBank/DDBJ databases">
        <title>Two chromosome-level genome assemblies of Korean endemic species Abeliophyllum distichum and Forsythia ovata (Oleaceae).</title>
        <authorList>
            <person name="Jang H."/>
        </authorList>
    </citation>
    <scope>NUCLEOTIDE SEQUENCE [LARGE SCALE GENOMIC DNA]</scope>
</reference>
<proteinExistence type="predicted"/>
<comment type="caution">
    <text evidence="2">The sequence shown here is derived from an EMBL/GenBank/DDBJ whole genome shotgun (WGS) entry which is preliminary data.</text>
</comment>
<dbReference type="AlphaFoldDB" id="A0ABD1TQN0"/>
<evidence type="ECO:0000313" key="3">
    <source>
        <dbReference type="Proteomes" id="UP001604277"/>
    </source>
</evidence>
<evidence type="ECO:0000313" key="2">
    <source>
        <dbReference type="EMBL" id="KAL2514898.1"/>
    </source>
</evidence>
<feature type="compositionally biased region" description="Polar residues" evidence="1">
    <location>
        <begin position="16"/>
        <end position="27"/>
    </location>
</feature>
<keyword evidence="3" id="KW-1185">Reference proteome</keyword>
<sequence>MEQSNNCSLGGCQLSPREQSTDCSQASGRLLSREQLADSPNGVANHPKWTLEDKLGESSPPPFQVIRASKELDCRSASNHLNQDVIPNPMVSLYEDPCAALSRQASIYRV</sequence>
<organism evidence="2 3">
    <name type="scientific">Forsythia ovata</name>
    <dbReference type="NCBI Taxonomy" id="205694"/>
    <lineage>
        <taxon>Eukaryota</taxon>
        <taxon>Viridiplantae</taxon>
        <taxon>Streptophyta</taxon>
        <taxon>Embryophyta</taxon>
        <taxon>Tracheophyta</taxon>
        <taxon>Spermatophyta</taxon>
        <taxon>Magnoliopsida</taxon>
        <taxon>eudicotyledons</taxon>
        <taxon>Gunneridae</taxon>
        <taxon>Pentapetalae</taxon>
        <taxon>asterids</taxon>
        <taxon>lamiids</taxon>
        <taxon>Lamiales</taxon>
        <taxon>Oleaceae</taxon>
        <taxon>Forsythieae</taxon>
        <taxon>Forsythia</taxon>
    </lineage>
</organism>
<dbReference type="Proteomes" id="UP001604277">
    <property type="component" value="Unassembled WGS sequence"/>
</dbReference>
<dbReference type="EMBL" id="JBFOLJ010000008">
    <property type="protein sequence ID" value="KAL2514898.1"/>
    <property type="molecule type" value="Genomic_DNA"/>
</dbReference>
<accession>A0ABD1TQN0</accession>
<feature type="region of interest" description="Disordered" evidence="1">
    <location>
        <begin position="1"/>
        <end position="61"/>
    </location>
</feature>
<gene>
    <name evidence="2" type="ORF">Fot_28869</name>
</gene>
<evidence type="ECO:0000256" key="1">
    <source>
        <dbReference type="SAM" id="MobiDB-lite"/>
    </source>
</evidence>
<protein>
    <submittedName>
        <fullName evidence="2">Uncharacterized protein</fullName>
    </submittedName>
</protein>